<dbReference type="CDD" id="cd16326">
    <property type="entry name" value="LolB"/>
    <property type="match status" value="1"/>
</dbReference>
<protein>
    <recommendedName>
        <fullName evidence="8">Outer-membrane lipoprotein LolB</fullName>
    </recommendedName>
</protein>
<organism evidence="7">
    <name type="scientific">marine metagenome</name>
    <dbReference type="NCBI Taxonomy" id="408172"/>
    <lineage>
        <taxon>unclassified sequences</taxon>
        <taxon>metagenomes</taxon>
        <taxon>ecological metagenomes</taxon>
    </lineage>
</organism>
<keyword evidence="3" id="KW-0813">Transport</keyword>
<comment type="subunit">
    <text evidence="2">Monomer.</text>
</comment>
<dbReference type="Gene3D" id="2.50.20.10">
    <property type="entry name" value="Lipoprotein localisation LolA/LolB/LppX"/>
    <property type="match status" value="1"/>
</dbReference>
<dbReference type="Pfam" id="PF03550">
    <property type="entry name" value="LolB"/>
    <property type="match status" value="1"/>
</dbReference>
<evidence type="ECO:0000256" key="4">
    <source>
        <dbReference type="ARBA" id="ARBA00022927"/>
    </source>
</evidence>
<dbReference type="GO" id="GO:0015031">
    <property type="term" value="P:protein transport"/>
    <property type="evidence" value="ECO:0007669"/>
    <property type="project" value="UniProtKB-KW"/>
</dbReference>
<keyword evidence="5" id="KW-0472">Membrane</keyword>
<reference evidence="7" key="1">
    <citation type="submission" date="2018-05" db="EMBL/GenBank/DDBJ databases">
        <authorList>
            <person name="Lanie J.A."/>
            <person name="Ng W.-L."/>
            <person name="Kazmierczak K.M."/>
            <person name="Andrzejewski T.M."/>
            <person name="Davidsen T.M."/>
            <person name="Wayne K.J."/>
            <person name="Tettelin H."/>
            <person name="Glass J.I."/>
            <person name="Rusch D."/>
            <person name="Podicherti R."/>
            <person name="Tsui H.-C.T."/>
            <person name="Winkler M.E."/>
        </authorList>
    </citation>
    <scope>NUCLEOTIDE SEQUENCE</scope>
</reference>
<dbReference type="EMBL" id="UINC01080709">
    <property type="protein sequence ID" value="SVC23904.1"/>
    <property type="molecule type" value="Genomic_DNA"/>
</dbReference>
<keyword evidence="4" id="KW-0653">Protein transport</keyword>
<dbReference type="AlphaFoldDB" id="A0A382KFX8"/>
<evidence type="ECO:0008006" key="8">
    <source>
        <dbReference type="Google" id="ProtNLM"/>
    </source>
</evidence>
<dbReference type="InterPro" id="IPR029046">
    <property type="entry name" value="LolA/LolB/LppX"/>
</dbReference>
<proteinExistence type="predicted"/>
<sequence length="186" mass="21474">MLINACSSLPEIDSDLQLRQWANHQALVNELESWNIRGRTAIQGKNNSATFLLHWDQFDSGYELRFISGLGQGTYLLKVSEAGVVMRTPKNKVFTSDTPEKLIREKLGWDVYLAGLKYWVRGIPEPNVKYSQLLLDEKGRLKDMKQSGFSVSVLRYIDKRNVSLPEKLFIRGNNIQFRLVIQNWEI</sequence>
<evidence type="ECO:0000256" key="6">
    <source>
        <dbReference type="ARBA" id="ARBA00023186"/>
    </source>
</evidence>
<keyword evidence="6" id="KW-0143">Chaperone</keyword>
<accession>A0A382KFX8</accession>
<dbReference type="SUPFAM" id="SSF89392">
    <property type="entry name" value="Prokaryotic lipoproteins and lipoprotein localization factors"/>
    <property type="match status" value="1"/>
</dbReference>
<evidence type="ECO:0000256" key="1">
    <source>
        <dbReference type="ARBA" id="ARBA00004442"/>
    </source>
</evidence>
<name>A0A382KFX8_9ZZZZ</name>
<evidence type="ECO:0000256" key="2">
    <source>
        <dbReference type="ARBA" id="ARBA00011245"/>
    </source>
</evidence>
<evidence type="ECO:0000256" key="5">
    <source>
        <dbReference type="ARBA" id="ARBA00023136"/>
    </source>
</evidence>
<dbReference type="GO" id="GO:0009279">
    <property type="term" value="C:cell outer membrane"/>
    <property type="evidence" value="ECO:0007669"/>
    <property type="project" value="UniProtKB-SubCell"/>
</dbReference>
<gene>
    <name evidence="7" type="ORF">METZ01_LOCUS276758</name>
</gene>
<dbReference type="InterPro" id="IPR004565">
    <property type="entry name" value="OM_lipoprot_LolB"/>
</dbReference>
<evidence type="ECO:0000256" key="3">
    <source>
        <dbReference type="ARBA" id="ARBA00022448"/>
    </source>
</evidence>
<evidence type="ECO:0000313" key="7">
    <source>
        <dbReference type="EMBL" id="SVC23904.1"/>
    </source>
</evidence>
<dbReference type="NCBIfam" id="TIGR00548">
    <property type="entry name" value="lolB"/>
    <property type="match status" value="1"/>
</dbReference>
<comment type="subcellular location">
    <subcellularLocation>
        <location evidence="1">Cell outer membrane</location>
    </subcellularLocation>
</comment>